<dbReference type="PANTHER" id="PTHR43369:SF2">
    <property type="entry name" value="PHOSPHORIBOSYLGLYCINAMIDE FORMYLTRANSFERASE"/>
    <property type="match status" value="1"/>
</dbReference>
<dbReference type="Gene3D" id="3.40.50.170">
    <property type="entry name" value="Formyl transferase, N-terminal domain"/>
    <property type="match status" value="1"/>
</dbReference>
<evidence type="ECO:0000256" key="7">
    <source>
        <dbReference type="SAM" id="MobiDB-lite"/>
    </source>
</evidence>
<evidence type="ECO:0000313" key="9">
    <source>
        <dbReference type="EMBL" id="GGB29856.1"/>
    </source>
</evidence>
<name>A0A916WTR4_9ACTN</name>
<dbReference type="PANTHER" id="PTHR43369">
    <property type="entry name" value="PHOSPHORIBOSYLGLYCINAMIDE FORMYLTRANSFERASE"/>
    <property type="match status" value="1"/>
</dbReference>
<accession>A0A916WTR4</accession>
<protein>
    <recommendedName>
        <fullName evidence="6">Phosphoribosylglycinamide formyltransferase</fullName>
        <ecNumber evidence="6">2.1.2.2</ecNumber>
    </recommendedName>
    <alternativeName>
        <fullName evidence="6">5'-phosphoribosylglycinamide transformylase</fullName>
    </alternativeName>
    <alternativeName>
        <fullName evidence="6">GAR transformylase</fullName>
        <shortName evidence="6">GART</shortName>
    </alternativeName>
</protein>
<dbReference type="Pfam" id="PF00551">
    <property type="entry name" value="Formyl_trans_N"/>
    <property type="match status" value="1"/>
</dbReference>
<dbReference type="EMBL" id="BMGC01000009">
    <property type="protein sequence ID" value="GGB29856.1"/>
    <property type="molecule type" value="Genomic_DNA"/>
</dbReference>
<organism evidence="9 10">
    <name type="scientific">Gordonia jinhuaensis</name>
    <dbReference type="NCBI Taxonomy" id="1517702"/>
    <lineage>
        <taxon>Bacteria</taxon>
        <taxon>Bacillati</taxon>
        <taxon>Actinomycetota</taxon>
        <taxon>Actinomycetes</taxon>
        <taxon>Mycobacteriales</taxon>
        <taxon>Gordoniaceae</taxon>
        <taxon>Gordonia</taxon>
    </lineage>
</organism>
<proteinExistence type="inferred from homology"/>
<comment type="caution">
    <text evidence="6">Lacks conserved residue(s) required for the propagation of feature annotation.</text>
</comment>
<comment type="pathway">
    <text evidence="1 6">Purine metabolism; IMP biosynthesis via de novo pathway; N(2)-formyl-N(1)-(5-phospho-D-ribosyl)glycinamide from N(1)-(5-phospho-D-ribosyl)glycinamide (10-formyl THF route): step 1/1.</text>
</comment>
<feature type="domain" description="Formyl transferase N-terminal" evidence="8">
    <location>
        <begin position="34"/>
        <end position="211"/>
    </location>
</feature>
<dbReference type="InterPro" id="IPR001555">
    <property type="entry name" value="GART_AS"/>
</dbReference>
<dbReference type="GO" id="GO:0006189">
    <property type="term" value="P:'de novo' IMP biosynthetic process"/>
    <property type="evidence" value="ECO:0007669"/>
    <property type="project" value="UniProtKB-UniRule"/>
</dbReference>
<dbReference type="InterPro" id="IPR036477">
    <property type="entry name" value="Formyl_transf_N_sf"/>
</dbReference>
<feature type="binding site" evidence="6">
    <location>
        <begin position="119"/>
        <end position="122"/>
    </location>
    <ligand>
        <name>(6R)-10-formyltetrahydrofolate</name>
        <dbReference type="ChEBI" id="CHEBI:195366"/>
    </ligand>
</feature>
<evidence type="ECO:0000256" key="5">
    <source>
        <dbReference type="ARBA" id="ARBA00047664"/>
    </source>
</evidence>
<evidence type="ECO:0000256" key="3">
    <source>
        <dbReference type="ARBA" id="ARBA00022755"/>
    </source>
</evidence>
<dbReference type="CDD" id="cd08645">
    <property type="entry name" value="FMT_core_GART"/>
    <property type="match status" value="1"/>
</dbReference>
<dbReference type="InterPro" id="IPR004607">
    <property type="entry name" value="GART"/>
</dbReference>
<keyword evidence="2 6" id="KW-0808">Transferase</keyword>
<comment type="function">
    <text evidence="6">Catalyzes the transfer of a formyl group from 10-formyltetrahydrofolate to 5-phospho-ribosyl-glycinamide (GAR), producing 5-phospho-ribosyl-N-formylglycinamide (FGAR) and tetrahydrofolate.</text>
</comment>
<feature type="region of interest" description="Disordered" evidence="7">
    <location>
        <begin position="1"/>
        <end position="30"/>
    </location>
</feature>
<dbReference type="GO" id="GO:0004644">
    <property type="term" value="F:phosphoribosylglycinamide formyltransferase activity"/>
    <property type="evidence" value="ECO:0007669"/>
    <property type="project" value="UniProtKB-UniRule"/>
</dbReference>
<keyword evidence="10" id="KW-1185">Reference proteome</keyword>
<feature type="binding site" evidence="6">
    <location>
        <position position="94"/>
    </location>
    <ligand>
        <name>(6R)-10-formyltetrahydrofolate</name>
        <dbReference type="ChEBI" id="CHEBI:195366"/>
    </ligand>
</feature>
<gene>
    <name evidence="6 9" type="primary">purN</name>
    <name evidence="9" type="ORF">GCM10011489_17570</name>
</gene>
<dbReference type="GO" id="GO:0005829">
    <property type="term" value="C:cytosol"/>
    <property type="evidence" value="ECO:0007669"/>
    <property type="project" value="TreeGrafter"/>
</dbReference>
<evidence type="ECO:0000256" key="4">
    <source>
        <dbReference type="ARBA" id="ARBA00038440"/>
    </source>
</evidence>
<dbReference type="NCBIfam" id="TIGR00639">
    <property type="entry name" value="PurN"/>
    <property type="match status" value="1"/>
</dbReference>
<reference evidence="9" key="1">
    <citation type="journal article" date="2014" name="Int. J. Syst. Evol. Microbiol.">
        <title>Complete genome sequence of Corynebacterium casei LMG S-19264T (=DSM 44701T), isolated from a smear-ripened cheese.</title>
        <authorList>
            <consortium name="US DOE Joint Genome Institute (JGI-PGF)"/>
            <person name="Walter F."/>
            <person name="Albersmeier A."/>
            <person name="Kalinowski J."/>
            <person name="Ruckert C."/>
        </authorList>
    </citation>
    <scope>NUCLEOTIDE SEQUENCE</scope>
    <source>
        <strain evidence="9">CGMCC 1.12827</strain>
    </source>
</reference>
<dbReference type="PROSITE" id="PS00373">
    <property type="entry name" value="GART"/>
    <property type="match status" value="1"/>
</dbReference>
<evidence type="ECO:0000256" key="2">
    <source>
        <dbReference type="ARBA" id="ARBA00022679"/>
    </source>
</evidence>
<dbReference type="RefSeq" id="WP_188586219.1">
    <property type="nucleotide sequence ID" value="NZ_BMGC01000009.1"/>
</dbReference>
<keyword evidence="3 6" id="KW-0658">Purine biosynthesis</keyword>
<evidence type="ECO:0000313" key="10">
    <source>
        <dbReference type="Proteomes" id="UP000621454"/>
    </source>
</evidence>
<comment type="similarity">
    <text evidence="4 6">Belongs to the GART family.</text>
</comment>
<dbReference type="InterPro" id="IPR002376">
    <property type="entry name" value="Formyl_transf_N"/>
</dbReference>
<dbReference type="SUPFAM" id="SSF53328">
    <property type="entry name" value="Formyltransferase"/>
    <property type="match status" value="1"/>
</dbReference>
<comment type="caution">
    <text evidence="9">The sequence shown here is derived from an EMBL/GenBank/DDBJ whole genome shotgun (WGS) entry which is preliminary data.</text>
</comment>
<reference evidence="9" key="2">
    <citation type="submission" date="2020-09" db="EMBL/GenBank/DDBJ databases">
        <authorList>
            <person name="Sun Q."/>
            <person name="Zhou Y."/>
        </authorList>
    </citation>
    <scope>NUCLEOTIDE SEQUENCE</scope>
    <source>
        <strain evidence="9">CGMCC 1.12827</strain>
    </source>
</reference>
<feature type="active site" description="Proton donor" evidence="6">
    <location>
        <position position="138"/>
    </location>
</feature>
<comment type="catalytic activity">
    <reaction evidence="5 6">
        <text>N(1)-(5-phospho-beta-D-ribosyl)glycinamide + (6R)-10-formyltetrahydrofolate = N(2)-formyl-N(1)-(5-phospho-beta-D-ribosyl)glycinamide + (6S)-5,6,7,8-tetrahydrofolate + H(+)</text>
        <dbReference type="Rhea" id="RHEA:15053"/>
        <dbReference type="ChEBI" id="CHEBI:15378"/>
        <dbReference type="ChEBI" id="CHEBI:57453"/>
        <dbReference type="ChEBI" id="CHEBI:143788"/>
        <dbReference type="ChEBI" id="CHEBI:147286"/>
        <dbReference type="ChEBI" id="CHEBI:195366"/>
        <dbReference type="EC" id="2.1.2.2"/>
    </reaction>
</comment>
<evidence type="ECO:0000259" key="8">
    <source>
        <dbReference type="Pfam" id="PF00551"/>
    </source>
</evidence>
<evidence type="ECO:0000256" key="6">
    <source>
        <dbReference type="HAMAP-Rule" id="MF_01930"/>
    </source>
</evidence>
<dbReference type="AlphaFoldDB" id="A0A916WTR4"/>
<dbReference type="HAMAP" id="MF_01930">
    <property type="entry name" value="PurN"/>
    <property type="match status" value="1"/>
</dbReference>
<sequence>MSVEPESQPPDSSQHTSEVAEPQRGGRHEDRAPIVVLASGTGTLLEAILDAADAEDYPASVVGVVADRPCRAIEVAQARGIPVAVVAPTSFSDRSRWDRALTEAVSDHRPALVVTAGFMRILGSVFLAAHGGRIVNSHPALLPAFPGAHGVREALDYGVKITGATVHLVDDGVDTGPILAQSPVPVEPDDDEQRLHERIKGVERALLPQVIGQIVTKGVVSDGRKAHIRE</sequence>
<dbReference type="Proteomes" id="UP000621454">
    <property type="component" value="Unassembled WGS sequence"/>
</dbReference>
<feature type="site" description="Raises pKa of active site His" evidence="6">
    <location>
        <position position="174"/>
    </location>
</feature>
<evidence type="ECO:0000256" key="1">
    <source>
        <dbReference type="ARBA" id="ARBA00005054"/>
    </source>
</evidence>
<dbReference type="FunFam" id="3.40.50.170:FF:000008">
    <property type="entry name" value="Phosphoribosylglycinamide formyltransferase"/>
    <property type="match status" value="1"/>
</dbReference>
<dbReference type="EC" id="2.1.2.2" evidence="6"/>
<feature type="binding site" evidence="6">
    <location>
        <position position="136"/>
    </location>
    <ligand>
        <name>(6R)-10-formyltetrahydrofolate</name>
        <dbReference type="ChEBI" id="CHEBI:195366"/>
    </ligand>
</feature>